<keyword evidence="7" id="KW-1185">Reference proteome</keyword>
<protein>
    <submittedName>
        <fullName evidence="6">S-adenosyl-L-methionine-dependent methyltransferase</fullName>
    </submittedName>
</protein>
<gene>
    <name evidence="6" type="ORF">QBC46DRAFT_248578</name>
</gene>
<evidence type="ECO:0000256" key="4">
    <source>
        <dbReference type="ARBA" id="ARBA00022691"/>
    </source>
</evidence>
<comment type="caution">
    <text evidence="6">The sequence shown here is derived from an EMBL/GenBank/DDBJ whole genome shotgun (WGS) entry which is preliminary data.</text>
</comment>
<keyword evidence="1" id="KW-0597">Phosphoprotein</keyword>
<evidence type="ECO:0000313" key="6">
    <source>
        <dbReference type="EMBL" id="KAK3945863.1"/>
    </source>
</evidence>
<feature type="compositionally biased region" description="Polar residues" evidence="5">
    <location>
        <begin position="1"/>
        <end position="10"/>
    </location>
</feature>
<dbReference type="AlphaFoldDB" id="A0AAN6NKU7"/>
<evidence type="ECO:0000313" key="7">
    <source>
        <dbReference type="Proteomes" id="UP001303473"/>
    </source>
</evidence>
<keyword evidence="2 6" id="KW-0489">Methyltransferase</keyword>
<proteinExistence type="predicted"/>
<dbReference type="Pfam" id="PF05724">
    <property type="entry name" value="TPMT"/>
    <property type="match status" value="2"/>
</dbReference>
<dbReference type="EMBL" id="MU853753">
    <property type="protein sequence ID" value="KAK3945863.1"/>
    <property type="molecule type" value="Genomic_DNA"/>
</dbReference>
<keyword evidence="3" id="KW-0808">Transferase</keyword>
<dbReference type="PROSITE" id="PS51585">
    <property type="entry name" value="SAM_MT_TPMT"/>
    <property type="match status" value="1"/>
</dbReference>
<dbReference type="Proteomes" id="UP001303473">
    <property type="component" value="Unassembled WGS sequence"/>
</dbReference>
<name>A0AAN6NKU7_9PEZI</name>
<sequence length="309" mass="33712">MTEGGQQQQFVEEPGKLTKTFQGKDLSEHGPGWDELWKESYTPWDRGGPSLALSDLLSDHPELFPRDVANVGAGRRLRAFVPGCGRGHDVLLLSALGYDTVGLDFSGAAIREAVALQLKKADTGVVTGTNRGEEGTGNEKERGGEVTWLVGDFFDSATWKAPSSDSTPTTTITTSESTGADGPFDLIFDYTFFCALPREARPRWAARMSTLLTPGSGRLVCLEWPLHKPATEPGPPWPVTQLVYTAHLANPGRNIPYDDDGKIRLISGHEGKEGLKRLARIKPKRTHKAGTNQETGEVIDYISVWAHSE</sequence>
<evidence type="ECO:0000256" key="1">
    <source>
        <dbReference type="ARBA" id="ARBA00022553"/>
    </source>
</evidence>
<dbReference type="InterPro" id="IPR008854">
    <property type="entry name" value="TPMT"/>
</dbReference>
<dbReference type="SUPFAM" id="SSF53335">
    <property type="entry name" value="S-adenosyl-L-methionine-dependent methyltransferases"/>
    <property type="match status" value="1"/>
</dbReference>
<organism evidence="6 7">
    <name type="scientific">Diplogelasinospora grovesii</name>
    <dbReference type="NCBI Taxonomy" id="303347"/>
    <lineage>
        <taxon>Eukaryota</taxon>
        <taxon>Fungi</taxon>
        <taxon>Dikarya</taxon>
        <taxon>Ascomycota</taxon>
        <taxon>Pezizomycotina</taxon>
        <taxon>Sordariomycetes</taxon>
        <taxon>Sordariomycetidae</taxon>
        <taxon>Sordariales</taxon>
        <taxon>Diplogelasinosporaceae</taxon>
        <taxon>Diplogelasinospora</taxon>
    </lineage>
</organism>
<keyword evidence="4" id="KW-0949">S-adenosyl-L-methionine</keyword>
<reference evidence="7" key="1">
    <citation type="journal article" date="2023" name="Mol. Phylogenet. Evol.">
        <title>Genome-scale phylogeny and comparative genomics of the fungal order Sordariales.</title>
        <authorList>
            <person name="Hensen N."/>
            <person name="Bonometti L."/>
            <person name="Westerberg I."/>
            <person name="Brannstrom I.O."/>
            <person name="Guillou S."/>
            <person name="Cros-Aarteil S."/>
            <person name="Calhoun S."/>
            <person name="Haridas S."/>
            <person name="Kuo A."/>
            <person name="Mondo S."/>
            <person name="Pangilinan J."/>
            <person name="Riley R."/>
            <person name="LaButti K."/>
            <person name="Andreopoulos B."/>
            <person name="Lipzen A."/>
            <person name="Chen C."/>
            <person name="Yan M."/>
            <person name="Daum C."/>
            <person name="Ng V."/>
            <person name="Clum A."/>
            <person name="Steindorff A."/>
            <person name="Ohm R.A."/>
            <person name="Martin F."/>
            <person name="Silar P."/>
            <person name="Natvig D.O."/>
            <person name="Lalanne C."/>
            <person name="Gautier V."/>
            <person name="Ament-Velasquez S.L."/>
            <person name="Kruys A."/>
            <person name="Hutchinson M.I."/>
            <person name="Powell A.J."/>
            <person name="Barry K."/>
            <person name="Miller A.N."/>
            <person name="Grigoriev I.V."/>
            <person name="Debuchy R."/>
            <person name="Gladieux P."/>
            <person name="Hiltunen Thoren M."/>
            <person name="Johannesson H."/>
        </authorList>
    </citation>
    <scope>NUCLEOTIDE SEQUENCE [LARGE SCALE GENOMIC DNA]</scope>
    <source>
        <strain evidence="7">CBS 340.73</strain>
    </source>
</reference>
<dbReference type="GO" id="GO:0032259">
    <property type="term" value="P:methylation"/>
    <property type="evidence" value="ECO:0007669"/>
    <property type="project" value="UniProtKB-KW"/>
</dbReference>
<dbReference type="GO" id="GO:0008757">
    <property type="term" value="F:S-adenosylmethionine-dependent methyltransferase activity"/>
    <property type="evidence" value="ECO:0007669"/>
    <property type="project" value="InterPro"/>
</dbReference>
<evidence type="ECO:0000256" key="5">
    <source>
        <dbReference type="SAM" id="MobiDB-lite"/>
    </source>
</evidence>
<accession>A0AAN6NKU7</accession>
<dbReference type="PANTHER" id="PTHR32183:SF11">
    <property type="entry name" value="THIOL METHYLTRANSFERASE 2-RELATED"/>
    <property type="match status" value="1"/>
</dbReference>
<dbReference type="InterPro" id="IPR029063">
    <property type="entry name" value="SAM-dependent_MTases_sf"/>
</dbReference>
<evidence type="ECO:0000256" key="2">
    <source>
        <dbReference type="ARBA" id="ARBA00022603"/>
    </source>
</evidence>
<feature type="region of interest" description="Disordered" evidence="5">
    <location>
        <begin position="1"/>
        <end position="30"/>
    </location>
</feature>
<evidence type="ECO:0000256" key="3">
    <source>
        <dbReference type="ARBA" id="ARBA00022679"/>
    </source>
</evidence>
<dbReference type="PANTHER" id="PTHR32183">
    <property type="match status" value="1"/>
</dbReference>
<dbReference type="Gene3D" id="3.40.50.150">
    <property type="entry name" value="Vaccinia Virus protein VP39"/>
    <property type="match status" value="1"/>
</dbReference>